<reference evidence="5 6" key="1">
    <citation type="submission" date="2017-09" db="EMBL/GenBank/DDBJ databases">
        <title>Depth-based differentiation of microbial function through sediment-hosted aquifers and enrichment of novel symbionts in the deep terrestrial subsurface.</title>
        <authorList>
            <person name="Probst A.J."/>
            <person name="Ladd B."/>
            <person name="Jarett J.K."/>
            <person name="Geller-Mcgrath D.E."/>
            <person name="Sieber C.M."/>
            <person name="Emerson J.B."/>
            <person name="Anantharaman K."/>
            <person name="Thomas B.C."/>
            <person name="Malmstrom R."/>
            <person name="Stieglmeier M."/>
            <person name="Klingl A."/>
            <person name="Woyke T."/>
            <person name="Ryan C.M."/>
            <person name="Banfield J.F."/>
        </authorList>
    </citation>
    <scope>NUCLEOTIDE SEQUENCE [LARGE SCALE GENOMIC DNA]</scope>
    <source>
        <strain evidence="5">CG22_combo_CG10-13_8_21_14_all_38_20</strain>
    </source>
</reference>
<feature type="transmembrane region" description="Helical" evidence="3">
    <location>
        <begin position="249"/>
        <end position="270"/>
    </location>
</feature>
<dbReference type="Proteomes" id="UP000231246">
    <property type="component" value="Unassembled WGS sequence"/>
</dbReference>
<evidence type="ECO:0000259" key="4">
    <source>
        <dbReference type="PROSITE" id="PS51900"/>
    </source>
</evidence>
<dbReference type="InterPro" id="IPR044068">
    <property type="entry name" value="CB"/>
</dbReference>
<proteinExistence type="predicted"/>
<feature type="domain" description="Core-binding (CB)" evidence="4">
    <location>
        <begin position="1"/>
        <end position="98"/>
    </location>
</feature>
<feature type="domain" description="Core-binding (CB)" evidence="4">
    <location>
        <begin position="117"/>
        <end position="193"/>
    </location>
</feature>
<evidence type="ECO:0000256" key="3">
    <source>
        <dbReference type="SAM" id="Phobius"/>
    </source>
</evidence>
<name>A0A2H0BV74_9BACT</name>
<organism evidence="5 6">
    <name type="scientific">Candidatus Roizmanbacteria bacterium CG22_combo_CG10-13_8_21_14_all_38_20</name>
    <dbReference type="NCBI Taxonomy" id="1974862"/>
    <lineage>
        <taxon>Bacteria</taxon>
        <taxon>Candidatus Roizmaniibacteriota</taxon>
    </lineage>
</organism>
<comment type="caution">
    <text evidence="5">The sequence shown here is derived from an EMBL/GenBank/DDBJ whole genome shotgun (WGS) entry which is preliminary data.</text>
</comment>
<keyword evidence="3" id="KW-0812">Transmembrane</keyword>
<keyword evidence="3" id="KW-1133">Transmembrane helix</keyword>
<dbReference type="EMBL" id="PCTA01000024">
    <property type="protein sequence ID" value="PIP61531.1"/>
    <property type="molecule type" value="Genomic_DNA"/>
</dbReference>
<protein>
    <recommendedName>
        <fullName evidence="4">Core-binding (CB) domain-containing protein</fullName>
    </recommendedName>
</protein>
<keyword evidence="1 2" id="KW-0238">DNA-binding</keyword>
<evidence type="ECO:0000313" key="6">
    <source>
        <dbReference type="Proteomes" id="UP000231246"/>
    </source>
</evidence>
<dbReference type="InterPro" id="IPR010998">
    <property type="entry name" value="Integrase_recombinase_N"/>
</dbReference>
<sequence length="440" mass="48714">MRESLLLQKYKSYLESTNVSTATVDNYVADVVFFLGWLITYLPSHGYSISTAQPSAYISYVDNAIVGEFSAHLSRGTFSNSTVARKVAGLKSFFKFVVTEGYLTTDPFLNFNIDPLNHSRSTLSSFRTWLQRKKVTDHTIKNYISDIRHLLHNEVKLIPESIRAYLILLDKQYSKASYKRKLASIRKFIDFMESVTKLDQQAATTLKKELLINTNVADVALKVDVVPKNEPDLTIDEPKSSITASLRPLFSSHFSLVLLFLILSSNIFLLGRMNTSLSSAINATTDILDKGSAGSVEDSLTVTIPFTGKLKDMFGIPLSYENEFSFSLYPTSDAIDPIYSTGRCSTTPGSSGNFTVILGQDCGHPIPYSLLQQYPEVYLGASVGFGPELKPRIALKRFEFGYVAPTPTPTPVMRIAPLFLDDELSTLSAELATTSASLSN</sequence>
<dbReference type="GO" id="GO:0015074">
    <property type="term" value="P:DNA integration"/>
    <property type="evidence" value="ECO:0007669"/>
    <property type="project" value="InterPro"/>
</dbReference>
<evidence type="ECO:0000313" key="5">
    <source>
        <dbReference type="EMBL" id="PIP61531.1"/>
    </source>
</evidence>
<dbReference type="InterPro" id="IPR004107">
    <property type="entry name" value="Integrase_SAM-like_N"/>
</dbReference>
<dbReference type="GO" id="GO:0003677">
    <property type="term" value="F:DNA binding"/>
    <property type="evidence" value="ECO:0007669"/>
    <property type="project" value="UniProtKB-UniRule"/>
</dbReference>
<dbReference type="SUPFAM" id="SSF47823">
    <property type="entry name" value="lambda integrase-like, N-terminal domain"/>
    <property type="match status" value="1"/>
</dbReference>
<accession>A0A2H0BV74</accession>
<evidence type="ECO:0000256" key="1">
    <source>
        <dbReference type="ARBA" id="ARBA00023125"/>
    </source>
</evidence>
<evidence type="ECO:0000256" key="2">
    <source>
        <dbReference type="PROSITE-ProRule" id="PRU01248"/>
    </source>
</evidence>
<dbReference type="Pfam" id="PF02899">
    <property type="entry name" value="Phage_int_SAM_1"/>
    <property type="match status" value="1"/>
</dbReference>
<keyword evidence="3" id="KW-0472">Membrane</keyword>
<dbReference type="PROSITE" id="PS51900">
    <property type="entry name" value="CB"/>
    <property type="match status" value="2"/>
</dbReference>
<dbReference type="Gene3D" id="1.10.150.130">
    <property type="match status" value="2"/>
</dbReference>
<dbReference type="AlphaFoldDB" id="A0A2H0BV74"/>
<gene>
    <name evidence="5" type="ORF">COW99_03620</name>
</gene>